<dbReference type="FunFam" id="4.10.410.10:FF:000004">
    <property type="entry name" value="Tissue factor pathway inhibitor"/>
    <property type="match status" value="2"/>
</dbReference>
<evidence type="ECO:0000313" key="11">
    <source>
        <dbReference type="EMBL" id="KAJ8255868.1"/>
    </source>
</evidence>
<feature type="chain" id="PRO_5040210641" description="BPTI/Kunitz inhibitor domain-containing protein" evidence="9">
    <location>
        <begin position="25"/>
        <end position="329"/>
    </location>
</feature>
<evidence type="ECO:0000256" key="4">
    <source>
        <dbReference type="ARBA" id="ARBA00022900"/>
    </source>
</evidence>
<dbReference type="SUPFAM" id="SSF57362">
    <property type="entry name" value="BPTI-like"/>
    <property type="match status" value="3"/>
</dbReference>
<keyword evidence="5" id="KW-0094">Blood coagulation</keyword>
<evidence type="ECO:0000256" key="1">
    <source>
        <dbReference type="ARBA" id="ARBA00022690"/>
    </source>
</evidence>
<dbReference type="InterPro" id="IPR020901">
    <property type="entry name" value="Prtase_inh_Kunz-CS"/>
</dbReference>
<dbReference type="CDD" id="cd00109">
    <property type="entry name" value="Kunitz-type"/>
    <property type="match status" value="1"/>
</dbReference>
<feature type="signal peptide" evidence="9">
    <location>
        <begin position="1"/>
        <end position="24"/>
    </location>
</feature>
<evidence type="ECO:0000256" key="3">
    <source>
        <dbReference type="ARBA" id="ARBA00022737"/>
    </source>
</evidence>
<feature type="domain" description="BPTI/Kunitz inhibitor" evidence="10">
    <location>
        <begin position="45"/>
        <end position="95"/>
    </location>
</feature>
<keyword evidence="2" id="KW-0356">Hemostasis</keyword>
<organism evidence="11 12">
    <name type="scientific">Conger conger</name>
    <name type="common">Conger eel</name>
    <name type="synonym">Muraena conger</name>
    <dbReference type="NCBI Taxonomy" id="82655"/>
    <lineage>
        <taxon>Eukaryota</taxon>
        <taxon>Metazoa</taxon>
        <taxon>Chordata</taxon>
        <taxon>Craniata</taxon>
        <taxon>Vertebrata</taxon>
        <taxon>Euteleostomi</taxon>
        <taxon>Actinopterygii</taxon>
        <taxon>Neopterygii</taxon>
        <taxon>Teleostei</taxon>
        <taxon>Anguilliformes</taxon>
        <taxon>Congridae</taxon>
        <taxon>Conger</taxon>
    </lineage>
</organism>
<feature type="region of interest" description="Disordered" evidence="8">
    <location>
        <begin position="155"/>
        <end position="226"/>
    </location>
</feature>
<dbReference type="EMBL" id="JAFJMO010000015">
    <property type="protein sequence ID" value="KAJ8255868.1"/>
    <property type="molecule type" value="Genomic_DNA"/>
</dbReference>
<dbReference type="SMART" id="SM00131">
    <property type="entry name" value="KU"/>
    <property type="match status" value="3"/>
</dbReference>
<accession>A0A9Q1D285</accession>
<dbReference type="PANTHER" id="PTHR10083">
    <property type="entry name" value="KUNITZ-TYPE PROTEASE INHIBITOR-RELATED"/>
    <property type="match status" value="1"/>
</dbReference>
<dbReference type="AlphaFoldDB" id="A0A9Q1D285"/>
<dbReference type="GO" id="GO:0007596">
    <property type="term" value="P:blood coagulation"/>
    <property type="evidence" value="ECO:0007669"/>
    <property type="project" value="UniProtKB-KW"/>
</dbReference>
<evidence type="ECO:0000256" key="7">
    <source>
        <dbReference type="ARBA" id="ARBA00023180"/>
    </source>
</evidence>
<dbReference type="InterPro" id="IPR036880">
    <property type="entry name" value="Kunitz_BPTI_sf"/>
</dbReference>
<dbReference type="GO" id="GO:0004867">
    <property type="term" value="F:serine-type endopeptidase inhibitor activity"/>
    <property type="evidence" value="ECO:0007669"/>
    <property type="project" value="UniProtKB-KW"/>
</dbReference>
<gene>
    <name evidence="11" type="ORF">COCON_G00197320</name>
</gene>
<keyword evidence="12" id="KW-1185">Reference proteome</keyword>
<feature type="domain" description="BPTI/Kunitz inhibitor" evidence="10">
    <location>
        <begin position="255"/>
        <end position="305"/>
    </location>
</feature>
<keyword evidence="6" id="KW-1015">Disulfide bond</keyword>
<dbReference type="PRINTS" id="PR00759">
    <property type="entry name" value="BASICPTASE"/>
</dbReference>
<dbReference type="OrthoDB" id="5950222at2759"/>
<evidence type="ECO:0000256" key="9">
    <source>
        <dbReference type="SAM" id="SignalP"/>
    </source>
</evidence>
<dbReference type="InterPro" id="IPR002223">
    <property type="entry name" value="Kunitz_BPTI"/>
</dbReference>
<evidence type="ECO:0000313" key="12">
    <source>
        <dbReference type="Proteomes" id="UP001152803"/>
    </source>
</evidence>
<name>A0A9Q1D285_CONCO</name>
<dbReference type="PIRSF" id="PIRSF001620">
    <property type="entry name" value="TFPI"/>
    <property type="match status" value="1"/>
</dbReference>
<dbReference type="PROSITE" id="PS00280">
    <property type="entry name" value="BPTI_KUNITZ_1"/>
    <property type="match status" value="3"/>
</dbReference>
<dbReference type="PANTHER" id="PTHR10083:SF377">
    <property type="entry name" value="TISSUE FACTOR PATHWAY INHIBITOR"/>
    <property type="match status" value="1"/>
</dbReference>
<protein>
    <recommendedName>
        <fullName evidence="10">BPTI/Kunitz inhibitor domain-containing protein</fullName>
    </recommendedName>
</protein>
<dbReference type="Proteomes" id="UP001152803">
    <property type="component" value="Unassembled WGS sequence"/>
</dbReference>
<comment type="caution">
    <text evidence="11">The sequence shown here is derived from an EMBL/GenBank/DDBJ whole genome shotgun (WGS) entry which is preliminary data.</text>
</comment>
<feature type="domain" description="BPTI/Kunitz inhibitor" evidence="10">
    <location>
        <begin position="104"/>
        <end position="154"/>
    </location>
</feature>
<dbReference type="Pfam" id="PF00014">
    <property type="entry name" value="Kunitz_BPTI"/>
    <property type="match status" value="3"/>
</dbReference>
<evidence type="ECO:0000256" key="2">
    <source>
        <dbReference type="ARBA" id="ARBA00022696"/>
    </source>
</evidence>
<keyword evidence="7" id="KW-0325">Glycoprotein</keyword>
<evidence type="ECO:0000256" key="5">
    <source>
        <dbReference type="ARBA" id="ARBA00023084"/>
    </source>
</evidence>
<evidence type="ECO:0000256" key="6">
    <source>
        <dbReference type="ARBA" id="ARBA00023157"/>
    </source>
</evidence>
<dbReference type="InterPro" id="IPR050098">
    <property type="entry name" value="TFPI/VKTCI-like"/>
</dbReference>
<evidence type="ECO:0000256" key="8">
    <source>
        <dbReference type="SAM" id="MobiDB-lite"/>
    </source>
</evidence>
<proteinExistence type="predicted"/>
<keyword evidence="9" id="KW-0732">Signal</keyword>
<dbReference type="PROSITE" id="PS50279">
    <property type="entry name" value="BPTI_KUNITZ_2"/>
    <property type="match status" value="3"/>
</dbReference>
<sequence length="329" mass="37189">MAAKLNWLMLCNGILIYFSHLCTCNFDTEEGNGVQPELRIFHHSCALKMDEGPCKALKERFYFDTDTRRCQRFEYGGCQGNANNFETVEECEMMCIVKPDKTPCHLDEEPGPCRGLVPRYFFSRSHGECQRFFYGGCFGNANNFRTREECEARCHQSQPDPAEPATDTATSERAEPPQEPEPAEPATDTATSERAEPPQEPEPAEPATDTATSERAEPPQVPGDVEQPVVVSVPEAPRPSTQPLISSVAHRPKFCLSPIDRGTCGESVQRYIYNPRKKRCQMFHYTGCGGNRNNFGSRRQCVRTCMKDQPGKSRIRVKKRNFNIIFRSV</sequence>
<keyword evidence="1" id="KW-0646">Protease inhibitor</keyword>
<keyword evidence="4" id="KW-0722">Serine protease inhibitor</keyword>
<reference evidence="11" key="1">
    <citation type="journal article" date="2023" name="Science">
        <title>Genome structures resolve the early diversification of teleost fishes.</title>
        <authorList>
            <person name="Parey E."/>
            <person name="Louis A."/>
            <person name="Montfort J."/>
            <person name="Bouchez O."/>
            <person name="Roques C."/>
            <person name="Iampietro C."/>
            <person name="Lluch J."/>
            <person name="Castinel A."/>
            <person name="Donnadieu C."/>
            <person name="Desvignes T."/>
            <person name="Floi Bucao C."/>
            <person name="Jouanno E."/>
            <person name="Wen M."/>
            <person name="Mejri S."/>
            <person name="Dirks R."/>
            <person name="Jansen H."/>
            <person name="Henkel C."/>
            <person name="Chen W.J."/>
            <person name="Zahm M."/>
            <person name="Cabau C."/>
            <person name="Klopp C."/>
            <person name="Thompson A.W."/>
            <person name="Robinson-Rechavi M."/>
            <person name="Braasch I."/>
            <person name="Lecointre G."/>
            <person name="Bobe J."/>
            <person name="Postlethwait J.H."/>
            <person name="Berthelot C."/>
            <person name="Roest Crollius H."/>
            <person name="Guiguen Y."/>
        </authorList>
    </citation>
    <scope>NUCLEOTIDE SEQUENCE</scope>
    <source>
        <strain evidence="11">Concon-B</strain>
    </source>
</reference>
<evidence type="ECO:0000259" key="10">
    <source>
        <dbReference type="PROSITE" id="PS50279"/>
    </source>
</evidence>
<dbReference type="InterPro" id="IPR008296">
    <property type="entry name" value="TFPI-like"/>
</dbReference>
<dbReference type="GO" id="GO:0005615">
    <property type="term" value="C:extracellular space"/>
    <property type="evidence" value="ECO:0007669"/>
    <property type="project" value="TreeGrafter"/>
</dbReference>
<dbReference type="Gene3D" id="4.10.410.10">
    <property type="entry name" value="Pancreatic trypsin inhibitor Kunitz domain"/>
    <property type="match status" value="3"/>
</dbReference>
<keyword evidence="3" id="KW-0677">Repeat</keyword>